<protein>
    <submittedName>
        <fullName evidence="2">Uncharacterized protein</fullName>
    </submittedName>
</protein>
<accession>A0A396EVS5</accession>
<dbReference type="RefSeq" id="WP_008669768.1">
    <property type="nucleotide sequence ID" value="NZ_CAXUDV010000066.1"/>
</dbReference>
<evidence type="ECO:0000313" key="2">
    <source>
        <dbReference type="EMBL" id="KAB3562708.1"/>
    </source>
</evidence>
<gene>
    <name evidence="2" type="ORF">GAY01_21695</name>
</gene>
<dbReference type="AlphaFoldDB" id="A0A396EVS5"/>
<sequence length="368" mass="42634">MLDDEICKVCGRPALRGTEEYKFMEGKLHEYIRHMQEEADIKAEELKEKPLFEGRAIEDLHAMSISFGGTTAMEIAKKYQEVKDLIEFVDDRKKDIAIVEAEIQEIEDEKSRLLIQANGISENMLDKNFNDIKGYFEQRNRAKQRISDYKAEMKDYQNDLERVRQEFDSLEPSSGMAKVYGKVHTLLDKVMKAFINAKKENLRRFLASLSEKTNEYFKLLNENDFRGEIRIRQTANDSAEIRLFSSNGTYIKDPGGAQETTMYMSLLFAISGLTTLKKEENYPLIFDAPTSSFEDFKENVFYNIIDKIDKQCIIVTKDLLEVDKKTGHKTLNTEKIESMTCSVYRIEKKAGYDQEDLSTIRTIITPIK</sequence>
<dbReference type="InterPro" id="IPR027417">
    <property type="entry name" value="P-loop_NTPase"/>
</dbReference>
<dbReference type="SUPFAM" id="SSF52540">
    <property type="entry name" value="P-loop containing nucleoside triphosphate hydrolases"/>
    <property type="match status" value="1"/>
</dbReference>
<dbReference type="Proteomes" id="UP000433382">
    <property type="component" value="Unassembled WGS sequence"/>
</dbReference>
<evidence type="ECO:0000313" key="3">
    <source>
        <dbReference type="Proteomes" id="UP000433382"/>
    </source>
</evidence>
<organism evidence="2 3">
    <name type="scientific">Phocaeicola vulgatus</name>
    <name type="common">Bacteroides vulgatus</name>
    <dbReference type="NCBI Taxonomy" id="821"/>
    <lineage>
        <taxon>Bacteria</taxon>
        <taxon>Pseudomonadati</taxon>
        <taxon>Bacteroidota</taxon>
        <taxon>Bacteroidia</taxon>
        <taxon>Bacteroidales</taxon>
        <taxon>Bacteroidaceae</taxon>
        <taxon>Phocaeicola</taxon>
    </lineage>
</organism>
<feature type="coiled-coil region" evidence="1">
    <location>
        <begin position="89"/>
        <end position="166"/>
    </location>
</feature>
<name>A0A396EVS5_PHOVU</name>
<dbReference type="EMBL" id="WCZM01000048">
    <property type="protein sequence ID" value="KAB3562708.1"/>
    <property type="molecule type" value="Genomic_DNA"/>
</dbReference>
<comment type="caution">
    <text evidence="2">The sequence shown here is derived from an EMBL/GenBank/DDBJ whole genome shotgun (WGS) entry which is preliminary data.</text>
</comment>
<dbReference type="Gene3D" id="3.40.50.300">
    <property type="entry name" value="P-loop containing nucleotide triphosphate hydrolases"/>
    <property type="match status" value="1"/>
</dbReference>
<evidence type="ECO:0000256" key="1">
    <source>
        <dbReference type="SAM" id="Coils"/>
    </source>
</evidence>
<reference evidence="2 3" key="1">
    <citation type="journal article" date="2019" name="Nat. Med.">
        <title>A library of human gut bacterial isolates paired with longitudinal multiomics data enables mechanistic microbiome research.</title>
        <authorList>
            <person name="Poyet M."/>
            <person name="Groussin M."/>
            <person name="Gibbons S.M."/>
            <person name="Avila-Pacheco J."/>
            <person name="Jiang X."/>
            <person name="Kearney S.M."/>
            <person name="Perrotta A.R."/>
            <person name="Berdy B."/>
            <person name="Zhao S."/>
            <person name="Lieberman T.D."/>
            <person name="Swanson P.K."/>
            <person name="Smith M."/>
            <person name="Roesemann S."/>
            <person name="Alexander J.E."/>
            <person name="Rich S.A."/>
            <person name="Livny J."/>
            <person name="Vlamakis H."/>
            <person name="Clish C."/>
            <person name="Bullock K."/>
            <person name="Deik A."/>
            <person name="Scott J."/>
            <person name="Pierce K.A."/>
            <person name="Xavier R.J."/>
            <person name="Alm E.J."/>
        </authorList>
    </citation>
    <scope>NUCLEOTIDE SEQUENCE [LARGE SCALE GENOMIC DNA]</scope>
    <source>
        <strain evidence="2 3">BIOML-A73</strain>
    </source>
</reference>
<proteinExistence type="predicted"/>
<keyword evidence="1" id="KW-0175">Coiled coil</keyword>